<accession>A0A0G3GRF4</accession>
<organism evidence="2 3">
    <name type="scientific">Corynebacterium epidermidicanis</name>
    <dbReference type="NCBI Taxonomy" id="1050174"/>
    <lineage>
        <taxon>Bacteria</taxon>
        <taxon>Bacillati</taxon>
        <taxon>Actinomycetota</taxon>
        <taxon>Actinomycetes</taxon>
        <taxon>Mycobacteriales</taxon>
        <taxon>Corynebacteriaceae</taxon>
        <taxon>Corynebacterium</taxon>
    </lineage>
</organism>
<dbReference type="InterPro" id="IPR026881">
    <property type="entry name" value="WYL_dom"/>
</dbReference>
<dbReference type="PANTHER" id="PTHR34580">
    <property type="match status" value="1"/>
</dbReference>
<evidence type="ECO:0000313" key="2">
    <source>
        <dbReference type="EMBL" id="AKK03135.1"/>
    </source>
</evidence>
<dbReference type="OrthoDB" id="3268930at2"/>
<keyword evidence="3" id="KW-1185">Reference proteome</keyword>
<dbReference type="KEGG" id="cei:CEPID_06375"/>
<sequence length="345" mass="37753">MTEKDPRLERLMNLTFAFLNADRLGKKYLTGKWIHSNVDGYQNLGETAFKKLFARDRRDLLLVGVPIETIAEFRTPDGVVQPAHRLAADDYALPEINFTPAEATVLGLAGDMGMNQELAAFARSGWTKIAAAGAHRELGGAEFTTVGDIASITAIDLDRILRACSKGLAISFSYQAAADSETQTRHMDPWGLVPLRNRLYLVGFDLDRDEPRSFRINRISDITQSGTATHPKPPAEDLQALVTNSLRRGHQLIDATVAIQPGRARELTEVGTLVARDDIPGYDTYELANVDQGWLVRSAAAHAPFALVLAPQTAREAVIGHLRAVAEAHKDACEEQATANTEEKS</sequence>
<dbReference type="AlphaFoldDB" id="A0A0G3GRF4"/>
<dbReference type="PATRIC" id="fig|1050174.4.peg.1288"/>
<proteinExistence type="predicted"/>
<gene>
    <name evidence="2" type="ORF">CEPID_06375</name>
</gene>
<dbReference type="Pfam" id="PF13280">
    <property type="entry name" value="WYL"/>
    <property type="match status" value="1"/>
</dbReference>
<feature type="domain" description="WYL" evidence="1">
    <location>
        <begin position="157"/>
        <end position="223"/>
    </location>
</feature>
<reference evidence="2 3" key="1">
    <citation type="submission" date="2015-05" db="EMBL/GenBank/DDBJ databases">
        <title>Complete genome sequence of Corynebacterium epidermidicanis DSM 45586, isolated from the skin of a dog suffering from pruritus.</title>
        <authorList>
            <person name="Ruckert C."/>
            <person name="Albersmeier A."/>
            <person name="Winkler A."/>
            <person name="Tauch A."/>
        </authorList>
    </citation>
    <scope>NUCLEOTIDE SEQUENCE [LARGE SCALE GENOMIC DNA]</scope>
    <source>
        <strain evidence="2 3">DSM 45586</strain>
    </source>
</reference>
<evidence type="ECO:0000259" key="1">
    <source>
        <dbReference type="Pfam" id="PF13280"/>
    </source>
</evidence>
<protein>
    <submittedName>
        <fullName evidence="2">Putative transcriptional regulator</fullName>
    </submittedName>
</protein>
<dbReference type="Proteomes" id="UP000035368">
    <property type="component" value="Chromosome"/>
</dbReference>
<dbReference type="EMBL" id="CP011541">
    <property type="protein sequence ID" value="AKK03135.1"/>
    <property type="molecule type" value="Genomic_DNA"/>
</dbReference>
<dbReference type="STRING" id="1050174.CEPID_06375"/>
<dbReference type="PANTHER" id="PTHR34580:SF3">
    <property type="entry name" value="PROTEIN PAFB"/>
    <property type="match status" value="1"/>
</dbReference>
<dbReference type="RefSeq" id="WP_047240209.1">
    <property type="nucleotide sequence ID" value="NZ_CP011541.1"/>
</dbReference>
<dbReference type="InterPro" id="IPR051534">
    <property type="entry name" value="CBASS_pafABC_assoc_protein"/>
</dbReference>
<name>A0A0G3GRF4_9CORY</name>
<dbReference type="PROSITE" id="PS52050">
    <property type="entry name" value="WYL"/>
    <property type="match status" value="1"/>
</dbReference>
<evidence type="ECO:0000313" key="3">
    <source>
        <dbReference type="Proteomes" id="UP000035368"/>
    </source>
</evidence>